<dbReference type="AlphaFoldDB" id="A0A1Z1XAY4"/>
<feature type="transmembrane region" description="Helical" evidence="1">
    <location>
        <begin position="98"/>
        <end position="118"/>
    </location>
</feature>
<proteinExistence type="predicted"/>
<keyword evidence="2" id="KW-0496">Mitochondrion</keyword>
<evidence type="ECO:0000313" key="2">
    <source>
        <dbReference type="EMBL" id="ARX95976.1"/>
    </source>
</evidence>
<dbReference type="RefSeq" id="YP_009389232.1">
    <property type="nucleotide sequence ID" value="NC_035158.1"/>
</dbReference>
<keyword evidence="1" id="KW-0812">Transmembrane</keyword>
<accession>A0A1Z1XAY4</accession>
<evidence type="ECO:0000256" key="1">
    <source>
        <dbReference type="SAM" id="Phobius"/>
    </source>
</evidence>
<geneLocation type="mitochondrion" evidence="2"/>
<gene>
    <name evidence="2" type="primary">sdh4</name>
</gene>
<sequence>MFYSFVIRNLSSPISRRNSFICFLFTSTIYIKVLFLFLVSFINFSWWLVRISGLLFLPTMFCDIEVFFLLLSLIYFHINSGVYSVFLDYVHNLKLFEIFLLFLRLLSLEFITLFVEVFL</sequence>
<protein>
    <submittedName>
        <fullName evidence="2">Succinate:cytochrome c oxidoreductase subunit 4</fullName>
    </submittedName>
</protein>
<keyword evidence="1" id="KW-0472">Membrane</keyword>
<dbReference type="GeneID" id="33195537"/>
<name>A0A1Z1XAY4_9FLOR</name>
<feature type="transmembrane region" description="Helical" evidence="1">
    <location>
        <begin position="54"/>
        <end position="78"/>
    </location>
</feature>
<dbReference type="EMBL" id="KY083066">
    <property type="protein sequence ID" value="ARX95976.1"/>
    <property type="molecule type" value="Genomic_DNA"/>
</dbReference>
<organism evidence="2">
    <name type="scientific">Thorea hispida</name>
    <dbReference type="NCBI Taxonomy" id="202687"/>
    <lineage>
        <taxon>Eukaryota</taxon>
        <taxon>Rhodophyta</taxon>
        <taxon>Florideophyceae</taxon>
        <taxon>Nemaliophycidae</taxon>
        <taxon>Thoreales</taxon>
        <taxon>Thoreaceae</taxon>
        <taxon>Thorea</taxon>
    </lineage>
</organism>
<keyword evidence="1" id="KW-1133">Transmembrane helix</keyword>
<reference evidence="2" key="1">
    <citation type="submission" date="2016-11" db="EMBL/GenBank/DDBJ databases">
        <title>Complete Mitochondrial Genome of Thorea hispida.</title>
        <authorList>
            <person name="Nan F."/>
            <person name="Xie S."/>
        </authorList>
    </citation>
    <scope>NUCLEOTIDE SEQUENCE</scope>
</reference>
<feature type="transmembrane region" description="Helical" evidence="1">
    <location>
        <begin position="20"/>
        <end position="42"/>
    </location>
</feature>